<dbReference type="OrthoDB" id="9804790at2"/>
<accession>A0A3E0W9G5</accession>
<evidence type="ECO:0000256" key="5">
    <source>
        <dbReference type="PIRSR" id="PIRSR000097-2"/>
    </source>
</evidence>
<dbReference type="PROSITE" id="PS00062">
    <property type="entry name" value="ALDOKETO_REDUCTASE_2"/>
    <property type="match status" value="1"/>
</dbReference>
<evidence type="ECO:0000313" key="8">
    <source>
        <dbReference type="EMBL" id="RFA25977.1"/>
    </source>
</evidence>
<gene>
    <name evidence="8" type="ORF">B7R25_12030</name>
</gene>
<organism evidence="8 9">
    <name type="scientific">Subtercola boreus</name>
    <dbReference type="NCBI Taxonomy" id="120213"/>
    <lineage>
        <taxon>Bacteria</taxon>
        <taxon>Bacillati</taxon>
        <taxon>Actinomycetota</taxon>
        <taxon>Actinomycetes</taxon>
        <taxon>Micrococcales</taxon>
        <taxon>Microbacteriaceae</taxon>
        <taxon>Subtercola</taxon>
    </lineage>
</organism>
<dbReference type="Gene3D" id="3.20.20.100">
    <property type="entry name" value="NADP-dependent oxidoreductase domain"/>
    <property type="match status" value="1"/>
</dbReference>
<keyword evidence="3" id="KW-0560">Oxidoreductase</keyword>
<dbReference type="PRINTS" id="PR00069">
    <property type="entry name" value="ALDKETRDTASE"/>
</dbReference>
<feature type="domain" description="NADP-dependent oxidoreductase" evidence="7">
    <location>
        <begin position="28"/>
        <end position="265"/>
    </location>
</feature>
<evidence type="ECO:0000259" key="7">
    <source>
        <dbReference type="Pfam" id="PF00248"/>
    </source>
</evidence>
<feature type="active site" description="Proton donor" evidence="4">
    <location>
        <position position="55"/>
    </location>
</feature>
<dbReference type="PANTHER" id="PTHR43827:SF3">
    <property type="entry name" value="NADP-DEPENDENT OXIDOREDUCTASE DOMAIN-CONTAINING PROTEIN"/>
    <property type="match status" value="1"/>
</dbReference>
<evidence type="ECO:0000256" key="3">
    <source>
        <dbReference type="ARBA" id="ARBA00023002"/>
    </source>
</evidence>
<evidence type="ECO:0000256" key="6">
    <source>
        <dbReference type="PIRSR" id="PIRSR000097-3"/>
    </source>
</evidence>
<evidence type="ECO:0000256" key="2">
    <source>
        <dbReference type="ARBA" id="ARBA00022857"/>
    </source>
</evidence>
<comment type="caution">
    <text evidence="8">The sequence shown here is derived from an EMBL/GenBank/DDBJ whole genome shotgun (WGS) entry which is preliminary data.</text>
</comment>
<protein>
    <submittedName>
        <fullName evidence="8">2,5-diketo-D-gluconic acid reductase</fullName>
    </submittedName>
</protein>
<name>A0A3E0W9G5_9MICO</name>
<evidence type="ECO:0000256" key="4">
    <source>
        <dbReference type="PIRSR" id="PIRSR000097-1"/>
    </source>
</evidence>
<dbReference type="RefSeq" id="WP_116419207.1">
    <property type="nucleotide sequence ID" value="NZ_NBXC01000024.1"/>
</dbReference>
<dbReference type="SUPFAM" id="SSF51430">
    <property type="entry name" value="NAD(P)-linked oxidoreductase"/>
    <property type="match status" value="1"/>
</dbReference>
<dbReference type="InterPro" id="IPR020471">
    <property type="entry name" value="AKR"/>
</dbReference>
<dbReference type="PANTHER" id="PTHR43827">
    <property type="entry name" value="2,5-DIKETO-D-GLUCONIC ACID REDUCTASE"/>
    <property type="match status" value="1"/>
</dbReference>
<dbReference type="AlphaFoldDB" id="A0A3E0W9G5"/>
<dbReference type="Pfam" id="PF00248">
    <property type="entry name" value="Aldo_ket_red"/>
    <property type="match status" value="1"/>
</dbReference>
<dbReference type="GO" id="GO:0016616">
    <property type="term" value="F:oxidoreductase activity, acting on the CH-OH group of donors, NAD or NADP as acceptor"/>
    <property type="evidence" value="ECO:0007669"/>
    <property type="project" value="UniProtKB-ARBA"/>
</dbReference>
<feature type="binding site" evidence="5">
    <location>
        <position position="113"/>
    </location>
    <ligand>
        <name>substrate</name>
    </ligand>
</feature>
<dbReference type="InterPro" id="IPR018170">
    <property type="entry name" value="Aldo/ket_reductase_CS"/>
</dbReference>
<dbReference type="PIRSF" id="PIRSF000097">
    <property type="entry name" value="AKR"/>
    <property type="match status" value="1"/>
</dbReference>
<evidence type="ECO:0000313" key="9">
    <source>
        <dbReference type="Proteomes" id="UP000257080"/>
    </source>
</evidence>
<dbReference type="InterPro" id="IPR023210">
    <property type="entry name" value="NADP_OxRdtase_dom"/>
</dbReference>
<evidence type="ECO:0000256" key="1">
    <source>
        <dbReference type="ARBA" id="ARBA00007905"/>
    </source>
</evidence>
<sequence>MTAETTDVETIEIAQGVHIPQIGLGVFQVPADEAQRVVEDGLSAGYRHVDTAAAYVNEAGVGAALRASGLNRDDVFLTSKLRNGDQGYEQTRRAYADSVERLGIESLDLYLIHWPYPSAGLFEESWRALQDLAAEGAVRAVGVSNFLPEHLEAITKHGGIRPAVNQIELHPTFQQPAVASASRALGVAVQAYSPLGQGADFSAKPVLEAATAHGASPAQVILAWHLALGHIVIPKSSRPDRLAENLASAGLRLTQAEIDAITALDSNERIGGDPATFSLTQMR</sequence>
<keyword evidence="2" id="KW-0521">NADP</keyword>
<comment type="similarity">
    <text evidence="1">Belongs to the aldo/keto reductase family.</text>
</comment>
<dbReference type="EMBL" id="NBXE01000029">
    <property type="protein sequence ID" value="RFA25977.1"/>
    <property type="molecule type" value="Genomic_DNA"/>
</dbReference>
<dbReference type="PROSITE" id="PS00798">
    <property type="entry name" value="ALDOKETO_REDUCTASE_1"/>
    <property type="match status" value="1"/>
</dbReference>
<dbReference type="Proteomes" id="UP000257080">
    <property type="component" value="Unassembled WGS sequence"/>
</dbReference>
<dbReference type="InterPro" id="IPR036812">
    <property type="entry name" value="NAD(P)_OxRdtase_dom_sf"/>
</dbReference>
<reference evidence="8 9" key="1">
    <citation type="submission" date="2017-04" db="EMBL/GenBank/DDBJ databases">
        <title>Comparative genome analysis of Subtercola boreus.</title>
        <authorList>
            <person name="Cho Y.-J."/>
            <person name="Cho A."/>
            <person name="Kim O.-S."/>
            <person name="Lee J.-I."/>
        </authorList>
    </citation>
    <scope>NUCLEOTIDE SEQUENCE [LARGE SCALE GENOMIC DNA]</scope>
    <source>
        <strain evidence="8 9">P28004</strain>
    </source>
</reference>
<proteinExistence type="inferred from homology"/>
<feature type="site" description="Lowers pKa of active site Tyr" evidence="6">
    <location>
        <position position="80"/>
    </location>
</feature>
<dbReference type="FunFam" id="3.20.20.100:FF:000002">
    <property type="entry name" value="2,5-diketo-D-gluconic acid reductase A"/>
    <property type="match status" value="1"/>
</dbReference>